<sequence length="214" mass="23750">MSRLQLFVMQADVGGIDRSKAFLEDNFVCLYGPGLGNLEPFDEEACKARLIEDDALEGVALVSRIGELRLFVEVMADGDYVLLVDGDKMHFGDLGDYYYVPAADNREDGSCHRRGVTWLKSLPQAMAAPKLKLFLAKGQFPAMYEHPVTDWQMELWLGGAAESGGQGEQPFAIDPTTIREAVDILRLAMQSDDVERRERAAAAILQYASRSRSL</sequence>
<dbReference type="AlphaFoldDB" id="A0A1B2DEC3"/>
<accession>A0A1B2DEC3</accession>
<dbReference type="EMBL" id="CP016808">
    <property type="protein sequence ID" value="ANY66067.1"/>
    <property type="molecule type" value="Genomic_DNA"/>
</dbReference>
<organism evidence="1">
    <name type="scientific">Paenibacillus sp. BIHB 4019</name>
    <dbReference type="NCBI Taxonomy" id="1870819"/>
    <lineage>
        <taxon>Bacteria</taxon>
        <taxon>Bacillati</taxon>
        <taxon>Bacillota</taxon>
        <taxon>Bacilli</taxon>
        <taxon>Bacillales</taxon>
        <taxon>Paenibacillaceae</taxon>
        <taxon>Paenibacillus</taxon>
    </lineage>
</organism>
<protein>
    <submittedName>
        <fullName evidence="1">Uncharacterized protein</fullName>
    </submittedName>
</protein>
<evidence type="ECO:0000313" key="1">
    <source>
        <dbReference type="EMBL" id="ANY66067.1"/>
    </source>
</evidence>
<gene>
    <name evidence="1" type="ORF">BBD42_06040</name>
</gene>
<name>A0A1B2DEC3_9BACL</name>
<proteinExistence type="predicted"/>
<reference evidence="1" key="1">
    <citation type="submission" date="2016-08" db="EMBL/GenBank/DDBJ databases">
        <title>Complete Genome Seqeunce of Paenibacillus sp. BIHB 4019 from tea rhizoplane.</title>
        <authorList>
            <person name="Thakur R."/>
            <person name="Swarnkar M.K."/>
            <person name="Gulati A."/>
        </authorList>
    </citation>
    <scope>NUCLEOTIDE SEQUENCE [LARGE SCALE GENOMIC DNA]</scope>
    <source>
        <strain evidence="1">BIHB4019</strain>
    </source>
</reference>